<keyword evidence="7" id="KW-0548">Nucleotidyltransferase</keyword>
<comment type="catalytic activity">
    <reaction evidence="14">
        <text>nicotinate beta-D-ribonucleotide + ATP + H(+) = deamido-NAD(+) + diphosphate</text>
        <dbReference type="Rhea" id="RHEA:22860"/>
        <dbReference type="ChEBI" id="CHEBI:15378"/>
        <dbReference type="ChEBI" id="CHEBI:30616"/>
        <dbReference type="ChEBI" id="CHEBI:33019"/>
        <dbReference type="ChEBI" id="CHEBI:57502"/>
        <dbReference type="ChEBI" id="CHEBI:58437"/>
        <dbReference type="EC" id="2.7.7.18"/>
    </reaction>
</comment>
<protein>
    <recommendedName>
        <fullName evidence="4">nicotinate-nucleotide adenylyltransferase</fullName>
        <ecNumber evidence="4">2.7.7.18</ecNumber>
    </recommendedName>
    <alternativeName>
        <fullName evidence="13">Deamido-NAD(+) diphosphorylase</fullName>
    </alternativeName>
    <alternativeName>
        <fullName evidence="12">Deamido-NAD(+) pyrophosphorylase</fullName>
    </alternativeName>
    <alternativeName>
        <fullName evidence="11">Nicotinate mononucleotide adenylyltransferase</fullName>
    </alternativeName>
</protein>
<evidence type="ECO:0000313" key="17">
    <source>
        <dbReference type="Proteomes" id="UP000443582"/>
    </source>
</evidence>
<evidence type="ECO:0000256" key="2">
    <source>
        <dbReference type="ARBA" id="ARBA00005019"/>
    </source>
</evidence>
<evidence type="ECO:0000256" key="14">
    <source>
        <dbReference type="ARBA" id="ARBA00048721"/>
    </source>
</evidence>
<dbReference type="Pfam" id="PF01467">
    <property type="entry name" value="CTP_transf_like"/>
    <property type="match status" value="1"/>
</dbReference>
<dbReference type="NCBIfam" id="TIGR00125">
    <property type="entry name" value="cyt_tran_rel"/>
    <property type="match status" value="1"/>
</dbReference>
<proteinExistence type="inferred from homology"/>
<keyword evidence="17" id="KW-1185">Reference proteome</keyword>
<keyword evidence="6" id="KW-0808">Transferase</keyword>
<gene>
    <name evidence="16" type="ORF">DAY19_06440</name>
</gene>
<keyword evidence="9" id="KW-0067">ATP-binding</keyword>
<dbReference type="SUPFAM" id="SSF52374">
    <property type="entry name" value="Nucleotidylyl transferase"/>
    <property type="match status" value="1"/>
</dbReference>
<evidence type="ECO:0000256" key="4">
    <source>
        <dbReference type="ARBA" id="ARBA00012389"/>
    </source>
</evidence>
<comment type="caution">
    <text evidence="16">The sequence shown here is derived from an EMBL/GenBank/DDBJ whole genome shotgun (WGS) entry which is preliminary data.</text>
</comment>
<comment type="pathway">
    <text evidence="2">Cofactor biosynthesis; NAD(+) biosynthesis; deamido-NAD(+) from nicotinate D-ribonucleotide: step 1/1.</text>
</comment>
<accession>A0ABY0IFN9</accession>
<comment type="function">
    <text evidence="1">Catalyzes the reversible adenylation of nicotinate mononucleotide (NaMN) to nicotinic acid adenine dinucleotide (NaAD).</text>
</comment>
<dbReference type="EMBL" id="QDKL01000002">
    <property type="protein sequence ID" value="RZF21320.1"/>
    <property type="molecule type" value="Genomic_DNA"/>
</dbReference>
<dbReference type="EC" id="2.7.7.18" evidence="4"/>
<evidence type="ECO:0000256" key="5">
    <source>
        <dbReference type="ARBA" id="ARBA00022642"/>
    </source>
</evidence>
<dbReference type="InterPro" id="IPR014729">
    <property type="entry name" value="Rossmann-like_a/b/a_fold"/>
</dbReference>
<keyword evidence="10" id="KW-0520">NAD</keyword>
<evidence type="ECO:0000259" key="15">
    <source>
        <dbReference type="Pfam" id="PF01467"/>
    </source>
</evidence>
<evidence type="ECO:0000256" key="12">
    <source>
        <dbReference type="ARBA" id="ARBA00033140"/>
    </source>
</evidence>
<dbReference type="RefSeq" id="WP_114706388.1">
    <property type="nucleotide sequence ID" value="NZ_QDKL01000002.1"/>
</dbReference>
<evidence type="ECO:0000256" key="8">
    <source>
        <dbReference type="ARBA" id="ARBA00022741"/>
    </source>
</evidence>
<reference evidence="17" key="1">
    <citation type="journal article" date="2019" name="Int. J. Syst. Evol. Microbiol.">
        <title>Halobacteriovorax valvorus sp. nov., a novel prokaryotic predator isolated from coastal seawater of China.</title>
        <authorList>
            <person name="Chen M.-X."/>
        </authorList>
    </citation>
    <scope>NUCLEOTIDE SEQUENCE [LARGE SCALE GENOMIC DNA]</scope>
    <source>
        <strain evidence="17">BL9</strain>
    </source>
</reference>
<name>A0ABY0IFN9_9BACT</name>
<keyword evidence="8" id="KW-0547">Nucleotide-binding</keyword>
<evidence type="ECO:0000256" key="13">
    <source>
        <dbReference type="ARBA" id="ARBA00033353"/>
    </source>
</evidence>
<feature type="domain" description="Cytidyltransferase-like" evidence="15">
    <location>
        <begin position="24"/>
        <end position="184"/>
    </location>
</feature>
<evidence type="ECO:0000256" key="10">
    <source>
        <dbReference type="ARBA" id="ARBA00023027"/>
    </source>
</evidence>
<organism evidence="16 17">
    <name type="scientific">Halobacteriovorax vibrionivorans</name>
    <dbReference type="NCBI Taxonomy" id="2152716"/>
    <lineage>
        <taxon>Bacteria</taxon>
        <taxon>Pseudomonadati</taxon>
        <taxon>Bdellovibrionota</taxon>
        <taxon>Bacteriovoracia</taxon>
        <taxon>Bacteriovoracales</taxon>
        <taxon>Halobacteriovoraceae</taxon>
        <taxon>Halobacteriovorax</taxon>
    </lineage>
</organism>
<evidence type="ECO:0000256" key="9">
    <source>
        <dbReference type="ARBA" id="ARBA00022840"/>
    </source>
</evidence>
<keyword evidence="5" id="KW-0662">Pyridine nucleotide biosynthesis</keyword>
<evidence type="ECO:0000313" key="16">
    <source>
        <dbReference type="EMBL" id="RZF21320.1"/>
    </source>
</evidence>
<comment type="similarity">
    <text evidence="3">Belongs to the NadD family.</text>
</comment>
<evidence type="ECO:0000256" key="1">
    <source>
        <dbReference type="ARBA" id="ARBA00002324"/>
    </source>
</evidence>
<dbReference type="PANTHER" id="PTHR39321:SF3">
    <property type="entry name" value="PHOSPHOPANTETHEINE ADENYLYLTRANSFERASE"/>
    <property type="match status" value="1"/>
</dbReference>
<evidence type="ECO:0000256" key="11">
    <source>
        <dbReference type="ARBA" id="ARBA00031253"/>
    </source>
</evidence>
<dbReference type="PANTHER" id="PTHR39321">
    <property type="entry name" value="NICOTINATE-NUCLEOTIDE ADENYLYLTRANSFERASE-RELATED"/>
    <property type="match status" value="1"/>
</dbReference>
<dbReference type="Gene3D" id="3.40.50.620">
    <property type="entry name" value="HUPs"/>
    <property type="match status" value="1"/>
</dbReference>
<dbReference type="InterPro" id="IPR005248">
    <property type="entry name" value="NadD/NMNAT"/>
</dbReference>
<dbReference type="Proteomes" id="UP000443582">
    <property type="component" value="Unassembled WGS sequence"/>
</dbReference>
<dbReference type="InterPro" id="IPR004821">
    <property type="entry name" value="Cyt_trans-like"/>
</dbReference>
<evidence type="ECO:0000256" key="6">
    <source>
        <dbReference type="ARBA" id="ARBA00022679"/>
    </source>
</evidence>
<evidence type="ECO:0000256" key="7">
    <source>
        <dbReference type="ARBA" id="ARBA00022695"/>
    </source>
</evidence>
<evidence type="ECO:0000256" key="3">
    <source>
        <dbReference type="ARBA" id="ARBA00009014"/>
    </source>
</evidence>
<sequence length="185" mass="22268">MSKLEEIANQVELFSSKEKTSVTLFGGSFHPFHKGHLECLNQCSKFEDNIIIVLDYSHWKSNEQDDPYGEYLKIKYMTEDRFQIYTGFWAKKQRRPTYEWLKEVDYPEVNWLMGDDTFGSFLQWHEVEKVCQKLSKVYVVPREEKMAQYREVEKVIKEYNPKLEVIYLEPHEFQDLSSTEIRENK</sequence>